<name>A0A1I6ZWS7_9HYPH</name>
<comment type="subcellular location">
    <subcellularLocation>
        <location evidence="1">Virion</location>
    </subcellularLocation>
</comment>
<reference evidence="6" key="1">
    <citation type="submission" date="2016-10" db="EMBL/GenBank/DDBJ databases">
        <authorList>
            <person name="Varghese N."/>
            <person name="Submissions S."/>
        </authorList>
    </citation>
    <scope>NUCLEOTIDE SEQUENCE [LARGE SCALE GENOMIC DNA]</scope>
    <source>
        <strain evidence="6">DSM 17465</strain>
    </source>
</reference>
<gene>
    <name evidence="5" type="ORF">SAMN05444141_102667</name>
</gene>
<keyword evidence="6" id="KW-1185">Reference proteome</keyword>
<evidence type="ECO:0000256" key="4">
    <source>
        <dbReference type="SAM" id="MobiDB-lite"/>
    </source>
</evidence>
<dbReference type="Pfam" id="PF12236">
    <property type="entry name" value="Head-tail_con"/>
    <property type="match status" value="1"/>
</dbReference>
<organism evidence="5 6">
    <name type="scientific">Pseudovibrio denitrificans</name>
    <dbReference type="NCBI Taxonomy" id="258256"/>
    <lineage>
        <taxon>Bacteria</taxon>
        <taxon>Pseudomonadati</taxon>
        <taxon>Pseudomonadota</taxon>
        <taxon>Alphaproteobacteria</taxon>
        <taxon>Hyphomicrobiales</taxon>
        <taxon>Stappiaceae</taxon>
        <taxon>Pseudovibrio</taxon>
    </lineage>
</organism>
<dbReference type="RefSeq" id="WP_167369201.1">
    <property type="nucleotide sequence ID" value="NZ_FPBD01000002.1"/>
</dbReference>
<proteinExistence type="predicted"/>
<dbReference type="AlphaFoldDB" id="A0A1I6ZWS7"/>
<dbReference type="InterPro" id="IPR020991">
    <property type="entry name" value="Connector_podovirus"/>
</dbReference>
<protein>
    <submittedName>
        <fullName evidence="5">Bacteriophage head to tail connecting protein</fullName>
    </submittedName>
</protein>
<keyword evidence="3" id="KW-0231">Viral genome packaging</keyword>
<feature type="compositionally biased region" description="Basic and acidic residues" evidence="4">
    <location>
        <begin position="16"/>
        <end position="27"/>
    </location>
</feature>
<feature type="region of interest" description="Disordered" evidence="4">
    <location>
        <begin position="1"/>
        <end position="27"/>
    </location>
</feature>
<evidence type="ECO:0000256" key="3">
    <source>
        <dbReference type="ARBA" id="ARBA00023219"/>
    </source>
</evidence>
<evidence type="ECO:0000256" key="1">
    <source>
        <dbReference type="ARBA" id="ARBA00004328"/>
    </source>
</evidence>
<accession>A0A1I6ZWS7</accession>
<keyword evidence="2" id="KW-1188">Viral release from host cell</keyword>
<evidence type="ECO:0000313" key="6">
    <source>
        <dbReference type="Proteomes" id="UP000183371"/>
    </source>
</evidence>
<sequence>MAEPNLKSIQSRRKKAQSEYDSHKPLRDDAFDYAIPYRRSANTGSTSKGASRVDKAFDQTAIVSNFRFAGKLWKDLIGDEPFQIKAGDILPQKEKDELAGPLEGISKVSTGMMSNGEFDMAFVEMGLELGAGTGAMLILEGNRKKPARFVCVPIDEVLLEAGAYGDITGIFWGRKWTVRAIREMFPDGKFGKTLRDLEEKDPEKEVVLNQDCIYNSKTDRWDFIAWSPEDDETIIKTKSSRTCPWLTPRYFRVPGEVYGRGPINLAMPSIKTLNTAQRLTLQAAAISLLGIYTAVDDGVFNPDMASVEPGEFWKVARNGGVLGPSVQKFPEPRLDLNNIVLNDLRMGVKTTMMDQALPPDSGAVRSATEILERMKRLAEDHVGAFGRLVKEIIVPLAERLIEIAYDKGMITDAPDIDQILVKIQVSSPMATARAAEKMQKIIQWIEMCQALLAQDARKVVKMVEALLHIGSEMGVPESLKVNADERKKMEEDDRAMLAAQMAAQSGLVPGAAAAVPTEAEAG</sequence>
<evidence type="ECO:0000313" key="5">
    <source>
        <dbReference type="EMBL" id="SFT67096.1"/>
    </source>
</evidence>
<dbReference type="EMBL" id="FPBD01000002">
    <property type="protein sequence ID" value="SFT67096.1"/>
    <property type="molecule type" value="Genomic_DNA"/>
</dbReference>
<evidence type="ECO:0000256" key="2">
    <source>
        <dbReference type="ARBA" id="ARBA00022612"/>
    </source>
</evidence>
<dbReference type="Proteomes" id="UP000183371">
    <property type="component" value="Unassembled WGS sequence"/>
</dbReference>